<dbReference type="AlphaFoldDB" id="A0A6A0BB54"/>
<evidence type="ECO:0000256" key="2">
    <source>
        <dbReference type="ARBA" id="ARBA00022729"/>
    </source>
</evidence>
<dbReference type="GO" id="GO:0016810">
    <property type="term" value="F:hydrolase activity, acting on carbon-nitrogen (but not peptide) bonds"/>
    <property type="evidence" value="ECO:0007669"/>
    <property type="project" value="InterPro"/>
</dbReference>
<keyword evidence="5" id="KW-1185">Reference proteome</keyword>
<dbReference type="Pfam" id="PF01522">
    <property type="entry name" value="Polysacc_deac_1"/>
    <property type="match status" value="1"/>
</dbReference>
<comment type="caution">
    <text evidence="4">The sequence shown here is derived from an EMBL/GenBank/DDBJ whole genome shotgun (WGS) entry which is preliminary data.</text>
</comment>
<dbReference type="InterPro" id="IPR002509">
    <property type="entry name" value="NODB_dom"/>
</dbReference>
<dbReference type="PANTHER" id="PTHR34216:SF3">
    <property type="entry name" value="POLY-BETA-1,6-N-ACETYL-D-GLUCOSAMINE N-DEACETYLASE"/>
    <property type="match status" value="1"/>
</dbReference>
<dbReference type="InterPro" id="IPR011330">
    <property type="entry name" value="Glyco_hydro/deAcase_b/a-brl"/>
</dbReference>
<accession>A0A6A0BB54</accession>
<dbReference type="InterPro" id="IPR051398">
    <property type="entry name" value="Polysacch_Deacetylase"/>
</dbReference>
<dbReference type="CDD" id="cd10967">
    <property type="entry name" value="CE4_GLA_like_6s"/>
    <property type="match status" value="1"/>
</dbReference>
<reference evidence="4 5" key="1">
    <citation type="submission" date="2020-02" db="EMBL/GenBank/DDBJ databases">
        <title>Draft genome sequence of Lactococcus sp. Hs30E4-3.</title>
        <authorList>
            <person name="Noda S."/>
            <person name="Yuki M."/>
            <person name="Ohkuma M."/>
        </authorList>
    </citation>
    <scope>NUCLEOTIDE SEQUENCE [LARGE SCALE GENOMIC DNA]</scope>
    <source>
        <strain evidence="4 5">Hs30E4-3</strain>
    </source>
</reference>
<protein>
    <submittedName>
        <fullName evidence="4">Polysaccharide deacetylase</fullName>
    </submittedName>
</protein>
<name>A0A6A0BB54_9LACT</name>
<dbReference type="GO" id="GO:0005975">
    <property type="term" value="P:carbohydrate metabolic process"/>
    <property type="evidence" value="ECO:0007669"/>
    <property type="project" value="InterPro"/>
</dbReference>
<dbReference type="PROSITE" id="PS51677">
    <property type="entry name" value="NODB"/>
    <property type="match status" value="1"/>
</dbReference>
<dbReference type="PANTHER" id="PTHR34216">
    <property type="match status" value="1"/>
</dbReference>
<feature type="domain" description="NodB homology" evidence="3">
    <location>
        <begin position="17"/>
        <end position="224"/>
    </location>
</feature>
<dbReference type="EMBL" id="BLLI01000011">
    <property type="protein sequence ID" value="GFH42056.1"/>
    <property type="molecule type" value="Genomic_DNA"/>
</dbReference>
<proteinExistence type="predicted"/>
<dbReference type="GO" id="GO:0005576">
    <property type="term" value="C:extracellular region"/>
    <property type="evidence" value="ECO:0007669"/>
    <property type="project" value="UniProtKB-SubCell"/>
</dbReference>
<dbReference type="SUPFAM" id="SSF88713">
    <property type="entry name" value="Glycoside hydrolase/deacetylase"/>
    <property type="match status" value="1"/>
</dbReference>
<evidence type="ECO:0000313" key="5">
    <source>
        <dbReference type="Proteomes" id="UP000480303"/>
    </source>
</evidence>
<organism evidence="4 5">
    <name type="scientific">Pseudolactococcus hodotermopsidis</name>
    <dbReference type="NCBI Taxonomy" id="2709157"/>
    <lineage>
        <taxon>Bacteria</taxon>
        <taxon>Bacillati</taxon>
        <taxon>Bacillota</taxon>
        <taxon>Bacilli</taxon>
        <taxon>Lactobacillales</taxon>
        <taxon>Streptococcaceae</taxon>
        <taxon>Pseudolactococcus</taxon>
    </lineage>
</organism>
<dbReference type="Proteomes" id="UP000480303">
    <property type="component" value="Unassembled WGS sequence"/>
</dbReference>
<sequence length="277" mass="31942">MNQMNQFYVCYPKGKIKALTLSYDDGNIADRKLVDIFNRYGLKATFNLISGTFEETAKNQAEFVRQNEVAELYKGHEVACHTVTHPWLTRTPIDKLASEILQNRDTLEATVGYPVQGFAYPYGSYSDEIKALLPFVGLEYARPVADTDQFEVPEDYFDWQPTCHHDHLLLENAQKFLDFDNPHDHHMRLMYVWGHSYEFERNDNWAHIEKFAELIANKNDIWYVTNIDFKRYMTAAKRLVFSVNGSSILNPSAISVWVQINNGTAIEVKSGLNTIAL</sequence>
<gene>
    <name evidence="4" type="ORF">Hs30E_06070</name>
</gene>
<comment type="subcellular location">
    <subcellularLocation>
        <location evidence="1">Secreted</location>
    </subcellularLocation>
</comment>
<evidence type="ECO:0000256" key="1">
    <source>
        <dbReference type="ARBA" id="ARBA00004613"/>
    </source>
</evidence>
<dbReference type="Gene3D" id="3.20.20.370">
    <property type="entry name" value="Glycoside hydrolase/deacetylase"/>
    <property type="match status" value="1"/>
</dbReference>
<evidence type="ECO:0000313" key="4">
    <source>
        <dbReference type="EMBL" id="GFH42056.1"/>
    </source>
</evidence>
<evidence type="ECO:0000259" key="3">
    <source>
        <dbReference type="PROSITE" id="PS51677"/>
    </source>
</evidence>
<keyword evidence="2" id="KW-0732">Signal</keyword>